<name>A0A0V0HFJ6_SOLCH</name>
<sequence>MFEHRCLTELYAWLLQMQTNGYCIFHLITNRYCIYLTNRKRNQSLNITSYFESNSPIKKK</sequence>
<evidence type="ECO:0000313" key="1">
    <source>
        <dbReference type="EMBL" id="JAP19189.1"/>
    </source>
</evidence>
<proteinExistence type="predicted"/>
<accession>A0A0V0HFJ6</accession>
<reference evidence="1" key="1">
    <citation type="submission" date="2015-12" db="EMBL/GenBank/DDBJ databases">
        <title>Gene expression during late stages of embryo sac development: a critical building block for successful pollen-pistil interactions.</title>
        <authorList>
            <person name="Liu Y."/>
            <person name="Joly V."/>
            <person name="Sabar M."/>
            <person name="Matton D.P."/>
        </authorList>
    </citation>
    <scope>NUCLEOTIDE SEQUENCE</scope>
</reference>
<dbReference type="AlphaFoldDB" id="A0A0V0HFJ6"/>
<organism evidence="1">
    <name type="scientific">Solanum chacoense</name>
    <name type="common">Chaco potato</name>
    <dbReference type="NCBI Taxonomy" id="4108"/>
    <lineage>
        <taxon>Eukaryota</taxon>
        <taxon>Viridiplantae</taxon>
        <taxon>Streptophyta</taxon>
        <taxon>Embryophyta</taxon>
        <taxon>Tracheophyta</taxon>
        <taxon>Spermatophyta</taxon>
        <taxon>Magnoliopsida</taxon>
        <taxon>eudicotyledons</taxon>
        <taxon>Gunneridae</taxon>
        <taxon>Pentapetalae</taxon>
        <taxon>asterids</taxon>
        <taxon>lamiids</taxon>
        <taxon>Solanales</taxon>
        <taxon>Solanaceae</taxon>
        <taxon>Solanoideae</taxon>
        <taxon>Solaneae</taxon>
        <taxon>Solanum</taxon>
    </lineage>
</organism>
<protein>
    <submittedName>
        <fullName evidence="1">Putative ovule protein</fullName>
    </submittedName>
</protein>
<dbReference type="EMBL" id="GEDG01020362">
    <property type="protein sequence ID" value="JAP19189.1"/>
    <property type="molecule type" value="Transcribed_RNA"/>
</dbReference>